<evidence type="ECO:0000313" key="1">
    <source>
        <dbReference type="EMBL" id="KAK4271196.1"/>
    </source>
</evidence>
<organism evidence="1 2">
    <name type="scientific">Acacia crassicarpa</name>
    <name type="common">northern wattle</name>
    <dbReference type="NCBI Taxonomy" id="499986"/>
    <lineage>
        <taxon>Eukaryota</taxon>
        <taxon>Viridiplantae</taxon>
        <taxon>Streptophyta</taxon>
        <taxon>Embryophyta</taxon>
        <taxon>Tracheophyta</taxon>
        <taxon>Spermatophyta</taxon>
        <taxon>Magnoliopsida</taxon>
        <taxon>eudicotyledons</taxon>
        <taxon>Gunneridae</taxon>
        <taxon>Pentapetalae</taxon>
        <taxon>rosids</taxon>
        <taxon>fabids</taxon>
        <taxon>Fabales</taxon>
        <taxon>Fabaceae</taxon>
        <taxon>Caesalpinioideae</taxon>
        <taxon>mimosoid clade</taxon>
        <taxon>Acacieae</taxon>
        <taxon>Acacia</taxon>
    </lineage>
</organism>
<reference evidence="1" key="1">
    <citation type="submission" date="2023-10" db="EMBL/GenBank/DDBJ databases">
        <title>Chromosome-level genome of the transformable northern wattle, Acacia crassicarpa.</title>
        <authorList>
            <person name="Massaro I."/>
            <person name="Sinha N.R."/>
            <person name="Poethig S."/>
            <person name="Leichty A.R."/>
        </authorList>
    </citation>
    <scope>NUCLEOTIDE SEQUENCE</scope>
    <source>
        <strain evidence="1">Acra3RX</strain>
        <tissue evidence="1">Leaf</tissue>
    </source>
</reference>
<keyword evidence="2" id="KW-1185">Reference proteome</keyword>
<dbReference type="AlphaFoldDB" id="A0AAE1MS87"/>
<accession>A0AAE1MS87</accession>
<evidence type="ECO:0000313" key="2">
    <source>
        <dbReference type="Proteomes" id="UP001293593"/>
    </source>
</evidence>
<dbReference type="Proteomes" id="UP001293593">
    <property type="component" value="Unassembled WGS sequence"/>
</dbReference>
<dbReference type="EMBL" id="JAWXYG010000005">
    <property type="protein sequence ID" value="KAK4271196.1"/>
    <property type="molecule type" value="Genomic_DNA"/>
</dbReference>
<proteinExistence type="predicted"/>
<gene>
    <name evidence="1" type="ORF">QN277_019923</name>
</gene>
<name>A0AAE1MS87_9FABA</name>
<sequence>MDLKTLHRATIDTATILLLPPPSPTSLSPKLPPPSVSFTAGLYPSGHTNLFHLCRSSSIFQYSGELPEHCGTITISLRLLQSPPVLSHFPSSSPVAACTQPRPTSFQEIGSLCLSIAEEKGALDFSVFLPPDHQ</sequence>
<comment type="caution">
    <text evidence="1">The sequence shown here is derived from an EMBL/GenBank/DDBJ whole genome shotgun (WGS) entry which is preliminary data.</text>
</comment>
<protein>
    <submittedName>
        <fullName evidence="1">Uncharacterized protein</fullName>
    </submittedName>
</protein>